<organism evidence="2 3">
    <name type="scientific">Cotesia glomerata</name>
    <name type="common">Lepidopteran parasitic wasp</name>
    <name type="synonym">Apanteles glomeratus</name>
    <dbReference type="NCBI Taxonomy" id="32391"/>
    <lineage>
        <taxon>Eukaryota</taxon>
        <taxon>Metazoa</taxon>
        <taxon>Ecdysozoa</taxon>
        <taxon>Arthropoda</taxon>
        <taxon>Hexapoda</taxon>
        <taxon>Insecta</taxon>
        <taxon>Pterygota</taxon>
        <taxon>Neoptera</taxon>
        <taxon>Endopterygota</taxon>
        <taxon>Hymenoptera</taxon>
        <taxon>Apocrita</taxon>
        <taxon>Ichneumonoidea</taxon>
        <taxon>Braconidae</taxon>
        <taxon>Microgastrinae</taxon>
        <taxon>Cotesia</taxon>
    </lineage>
</organism>
<evidence type="ECO:0000256" key="1">
    <source>
        <dbReference type="SAM" id="MobiDB-lite"/>
    </source>
</evidence>
<comment type="caution">
    <text evidence="2">The sequence shown here is derived from an EMBL/GenBank/DDBJ whole genome shotgun (WGS) entry which is preliminary data.</text>
</comment>
<feature type="compositionally biased region" description="Acidic residues" evidence="1">
    <location>
        <begin position="66"/>
        <end position="84"/>
    </location>
</feature>
<proteinExistence type="predicted"/>
<keyword evidence="3" id="KW-1185">Reference proteome</keyword>
<feature type="compositionally biased region" description="Polar residues" evidence="1">
    <location>
        <begin position="33"/>
        <end position="43"/>
    </location>
</feature>
<accession>A0AAV7J4M4</accession>
<evidence type="ECO:0000313" key="2">
    <source>
        <dbReference type="EMBL" id="KAH0567850.1"/>
    </source>
</evidence>
<dbReference type="AlphaFoldDB" id="A0AAV7J4M4"/>
<name>A0AAV7J4M4_COTGL</name>
<feature type="region of interest" description="Disordered" evidence="1">
    <location>
        <begin position="1"/>
        <end position="94"/>
    </location>
</feature>
<reference evidence="2 3" key="1">
    <citation type="journal article" date="2021" name="J. Hered.">
        <title>A chromosome-level genome assembly of the parasitoid wasp, Cotesia glomerata (Hymenoptera: Braconidae).</title>
        <authorList>
            <person name="Pinto B.J."/>
            <person name="Weis J.J."/>
            <person name="Gamble T."/>
            <person name="Ode P.J."/>
            <person name="Paul R."/>
            <person name="Zaspel J.M."/>
        </authorList>
    </citation>
    <scope>NUCLEOTIDE SEQUENCE [LARGE SCALE GENOMIC DNA]</scope>
    <source>
        <strain evidence="2">CgM1</strain>
    </source>
</reference>
<dbReference type="EMBL" id="JAHXZJ010000001">
    <property type="protein sequence ID" value="KAH0567850.1"/>
    <property type="molecule type" value="Genomic_DNA"/>
</dbReference>
<sequence length="225" mass="25015">MQINSSSLSNDEHNTVSHFYPDDSDVSAIDVTNDITSENNDNVANCDDGNYYKNSDNNDGDHDDSIEADNDDDDDDNDDDDNNDDNVNSNSLKDAESKKLLRQCECGNCRPNERGFKPLTTEMQELVLGQVCPGLGPGKFVYPVSQCHNIIRTDTEIREDITRAFDSNKIIHGVKNISPLVALPEFDIPKSDVIEVIHAVFLGIVRQHTKLLLTKTNTCHYVGSP</sequence>
<protein>
    <submittedName>
        <fullName evidence="2">Uncharacterized protein</fullName>
    </submittedName>
</protein>
<gene>
    <name evidence="2" type="ORF">KQX54_014998</name>
</gene>
<dbReference type="Proteomes" id="UP000826195">
    <property type="component" value="Unassembled WGS sequence"/>
</dbReference>
<evidence type="ECO:0000313" key="3">
    <source>
        <dbReference type="Proteomes" id="UP000826195"/>
    </source>
</evidence>